<evidence type="ECO:0000313" key="2">
    <source>
        <dbReference type="WBParaSite" id="RSKR_0000836200.1"/>
    </source>
</evidence>
<evidence type="ECO:0000313" key="1">
    <source>
        <dbReference type="Proteomes" id="UP000095286"/>
    </source>
</evidence>
<proteinExistence type="predicted"/>
<dbReference type="WBParaSite" id="RSKR_0000836200.1">
    <property type="protein sequence ID" value="RSKR_0000836200.1"/>
    <property type="gene ID" value="RSKR_0000836200"/>
</dbReference>
<accession>A0AC35U7L4</accession>
<name>A0AC35U7L4_9BILA</name>
<sequence length="271" mass="31077">MPHNIGGGLDAMMQSENIYQNHSLYNQSQSVQNDFNRPLSTPILNTSNMYINNFQSTAAMASSQMLNNSPQSLYRDSGYYSNDFGISFEAPNVQNNIGMSQNIHVNTDRISPVQANTTNYTESQQYQSGSPIISYVAFGPLQYNPLPIPEITNYPSIQHCPQNHLQNDRPKFVKRKNTVKRVSIHVNSVCITCQTTKTTLWRRNDKGDPQCNACNLYVRTNERKRPAEYRNKQILKRKSKKHGLVNNNQVKLNFSEMPEEMKEFFVDPNEQ</sequence>
<organism evidence="1 2">
    <name type="scientific">Rhabditophanes sp. KR3021</name>
    <dbReference type="NCBI Taxonomy" id="114890"/>
    <lineage>
        <taxon>Eukaryota</taxon>
        <taxon>Metazoa</taxon>
        <taxon>Ecdysozoa</taxon>
        <taxon>Nematoda</taxon>
        <taxon>Chromadorea</taxon>
        <taxon>Rhabditida</taxon>
        <taxon>Tylenchina</taxon>
        <taxon>Panagrolaimomorpha</taxon>
        <taxon>Strongyloidoidea</taxon>
        <taxon>Alloionematidae</taxon>
        <taxon>Rhabditophanes</taxon>
    </lineage>
</organism>
<dbReference type="Proteomes" id="UP000095286">
    <property type="component" value="Unplaced"/>
</dbReference>
<reference evidence="2" key="1">
    <citation type="submission" date="2016-11" db="UniProtKB">
        <authorList>
            <consortium name="WormBaseParasite"/>
        </authorList>
    </citation>
    <scope>IDENTIFICATION</scope>
    <source>
        <strain evidence="2">KR3021</strain>
    </source>
</reference>
<protein>
    <submittedName>
        <fullName evidence="2">GATA-type domain-containing protein</fullName>
    </submittedName>
</protein>